<sequence>MKTWLVTGGAGFIGSNFVHMVRQKGLARVVNLDKLTYAGHLESLEGLEGDRDHIFVKGDIGNQELVLYLLATHKVSAVINFAAESHVDRSIDGPGDFIHTNVVGTFRLLEAARHYWTVLADEEKDRFRFLHVSTDEVYGSLGPEGFFTEETPYAPNSPYSASKAASDHLVRAYRETYGLPTLTTNCSNNYGPYQYPEKLIPLIVLNALEGKPLPVYGDGLNVRDWLYVLDHCEAIVRVLEAGRPGETYNIGGHNEKTNLEVVRTLCRCLEEEVPAASNPAMAGKGAYEDLITHVPDRPGHDRRYAIDASKIERELGWCPRETFVSGIRKTVRWYLDHEEWCRRVTEGIYDRGRLGTSGRS</sequence>
<dbReference type="RefSeq" id="WP_084058794.1">
    <property type="nucleotide sequence ID" value="NZ_FWXF01000020.1"/>
</dbReference>
<dbReference type="InterPro" id="IPR016040">
    <property type="entry name" value="NAD(P)-bd_dom"/>
</dbReference>
<dbReference type="PANTHER" id="PTHR43000">
    <property type="entry name" value="DTDP-D-GLUCOSE 4,6-DEHYDRATASE-RELATED"/>
    <property type="match status" value="1"/>
</dbReference>
<dbReference type="GO" id="GO:0008460">
    <property type="term" value="F:dTDP-glucose 4,6-dehydratase activity"/>
    <property type="evidence" value="ECO:0007669"/>
    <property type="project" value="UniProtKB-EC"/>
</dbReference>
<dbReference type="EC" id="4.2.1.46" evidence="4 7"/>
<dbReference type="GO" id="GO:0009225">
    <property type="term" value="P:nucleotide-sugar metabolic process"/>
    <property type="evidence" value="ECO:0007669"/>
    <property type="project" value="InterPro"/>
</dbReference>
<dbReference type="Gene3D" id="3.90.25.10">
    <property type="entry name" value="UDP-galactose 4-epimerase, domain 1"/>
    <property type="match status" value="1"/>
</dbReference>
<dbReference type="Pfam" id="PF16363">
    <property type="entry name" value="GDP_Man_Dehyd"/>
    <property type="match status" value="1"/>
</dbReference>
<keyword evidence="10" id="KW-1185">Reference proteome</keyword>
<evidence type="ECO:0000256" key="4">
    <source>
        <dbReference type="ARBA" id="ARBA00011990"/>
    </source>
</evidence>
<gene>
    <name evidence="9" type="ORF">SAMN02746041_02886</name>
</gene>
<evidence type="ECO:0000256" key="5">
    <source>
        <dbReference type="ARBA" id="ARBA00023027"/>
    </source>
</evidence>
<keyword evidence="6 7" id="KW-0456">Lyase</keyword>
<evidence type="ECO:0000256" key="1">
    <source>
        <dbReference type="ARBA" id="ARBA00001539"/>
    </source>
</evidence>
<evidence type="ECO:0000256" key="3">
    <source>
        <dbReference type="ARBA" id="ARBA00008178"/>
    </source>
</evidence>
<comment type="cofactor">
    <cofactor evidence="2 7">
        <name>NAD(+)</name>
        <dbReference type="ChEBI" id="CHEBI:57540"/>
    </cofactor>
</comment>
<evidence type="ECO:0000256" key="2">
    <source>
        <dbReference type="ARBA" id="ARBA00001911"/>
    </source>
</evidence>
<evidence type="ECO:0000313" key="10">
    <source>
        <dbReference type="Proteomes" id="UP000192783"/>
    </source>
</evidence>
<keyword evidence="5" id="KW-0520">NAD</keyword>
<organism evidence="9 10">
    <name type="scientific">Desulfacinum hydrothermale DSM 13146</name>
    <dbReference type="NCBI Taxonomy" id="1121390"/>
    <lineage>
        <taxon>Bacteria</taxon>
        <taxon>Pseudomonadati</taxon>
        <taxon>Thermodesulfobacteriota</taxon>
        <taxon>Syntrophobacteria</taxon>
        <taxon>Syntrophobacterales</taxon>
        <taxon>Syntrophobacteraceae</taxon>
        <taxon>Desulfacinum</taxon>
    </lineage>
</organism>
<comment type="similarity">
    <text evidence="3 7">Belongs to the NAD(P)-dependent epimerase/dehydratase family. dTDP-glucose dehydratase subfamily.</text>
</comment>
<evidence type="ECO:0000313" key="9">
    <source>
        <dbReference type="EMBL" id="SMC27157.1"/>
    </source>
</evidence>
<proteinExistence type="inferred from homology"/>
<dbReference type="InterPro" id="IPR036291">
    <property type="entry name" value="NAD(P)-bd_dom_sf"/>
</dbReference>
<evidence type="ECO:0000259" key="8">
    <source>
        <dbReference type="Pfam" id="PF16363"/>
    </source>
</evidence>
<dbReference type="NCBIfam" id="TIGR01181">
    <property type="entry name" value="dTDP_gluc_dehyt"/>
    <property type="match status" value="1"/>
</dbReference>
<evidence type="ECO:0000256" key="6">
    <source>
        <dbReference type="ARBA" id="ARBA00023239"/>
    </source>
</evidence>
<dbReference type="Proteomes" id="UP000192783">
    <property type="component" value="Unassembled WGS sequence"/>
</dbReference>
<dbReference type="SUPFAM" id="SSF51735">
    <property type="entry name" value="NAD(P)-binding Rossmann-fold domains"/>
    <property type="match status" value="1"/>
</dbReference>
<name>A0A1W1XTE3_9BACT</name>
<accession>A0A1W1XTE3</accession>
<dbReference type="OrthoDB" id="9803010at2"/>
<dbReference type="CDD" id="cd05246">
    <property type="entry name" value="dTDP_GD_SDR_e"/>
    <property type="match status" value="1"/>
</dbReference>
<comment type="catalytic activity">
    <reaction evidence="1 7">
        <text>dTDP-alpha-D-glucose = dTDP-4-dehydro-6-deoxy-alpha-D-glucose + H2O</text>
        <dbReference type="Rhea" id="RHEA:17221"/>
        <dbReference type="ChEBI" id="CHEBI:15377"/>
        <dbReference type="ChEBI" id="CHEBI:57477"/>
        <dbReference type="ChEBI" id="CHEBI:57649"/>
        <dbReference type="EC" id="4.2.1.46"/>
    </reaction>
</comment>
<protein>
    <recommendedName>
        <fullName evidence="4 7">dTDP-glucose 4,6-dehydratase</fullName>
        <ecNumber evidence="4 7">4.2.1.46</ecNumber>
    </recommendedName>
</protein>
<dbReference type="STRING" id="1121390.SAMN02746041_02886"/>
<feature type="domain" description="NAD(P)-binding" evidence="8">
    <location>
        <begin position="5"/>
        <end position="330"/>
    </location>
</feature>
<dbReference type="AlphaFoldDB" id="A0A1W1XTE3"/>
<dbReference type="Gene3D" id="3.40.50.720">
    <property type="entry name" value="NAD(P)-binding Rossmann-like Domain"/>
    <property type="match status" value="1"/>
</dbReference>
<dbReference type="InterPro" id="IPR005888">
    <property type="entry name" value="dTDP_Gluc_deHydtase"/>
</dbReference>
<reference evidence="9 10" key="1">
    <citation type="submission" date="2017-04" db="EMBL/GenBank/DDBJ databases">
        <authorList>
            <person name="Afonso C.L."/>
            <person name="Miller P.J."/>
            <person name="Scott M.A."/>
            <person name="Spackman E."/>
            <person name="Goraichik I."/>
            <person name="Dimitrov K.M."/>
            <person name="Suarez D.L."/>
            <person name="Swayne D.E."/>
        </authorList>
    </citation>
    <scope>NUCLEOTIDE SEQUENCE [LARGE SCALE GENOMIC DNA]</scope>
    <source>
        <strain evidence="9 10">DSM 13146</strain>
    </source>
</reference>
<evidence type="ECO:0000256" key="7">
    <source>
        <dbReference type="RuleBase" id="RU004473"/>
    </source>
</evidence>
<dbReference type="EMBL" id="FWXF01000020">
    <property type="protein sequence ID" value="SMC27157.1"/>
    <property type="molecule type" value="Genomic_DNA"/>
</dbReference>